<evidence type="ECO:0000313" key="4">
    <source>
        <dbReference type="EMBL" id="KAJ8302698.1"/>
    </source>
</evidence>
<dbReference type="InterPro" id="IPR051641">
    <property type="entry name" value="RGK_GTP-binding_reg"/>
</dbReference>
<feature type="region of interest" description="Disordered" evidence="3">
    <location>
        <begin position="93"/>
        <end position="121"/>
    </location>
</feature>
<keyword evidence="5" id="KW-1185">Reference proteome</keyword>
<evidence type="ECO:0000313" key="5">
    <source>
        <dbReference type="Proteomes" id="UP001217089"/>
    </source>
</evidence>
<gene>
    <name evidence="4" type="ORF">KUTeg_019094</name>
</gene>
<feature type="compositionally biased region" description="Polar residues" evidence="3">
    <location>
        <begin position="93"/>
        <end position="108"/>
    </location>
</feature>
<name>A0ABQ9EHG0_TEGGR</name>
<evidence type="ECO:0000256" key="1">
    <source>
        <dbReference type="ARBA" id="ARBA00008846"/>
    </source>
</evidence>
<dbReference type="PANTHER" id="PTHR45775">
    <property type="entry name" value="RAD, GEM/KIR FAMILY MEMBER 2, ISOFORM C"/>
    <property type="match status" value="1"/>
</dbReference>
<dbReference type="InterPro" id="IPR027417">
    <property type="entry name" value="P-loop_NTPase"/>
</dbReference>
<sequence>MAQDRLYYRGPILSKISHFSNLLQVRNDIPRRNSMPQSSRHYLGSSYNDLQTRGLDNDNEAPLLRVRSFTLTSKGIVNKGDSFRRGSTASILSTSSCKTDDTSQSADNSRPRLLSDASADSTGTGSFELGFSTSYHEVCVLGANGVGKTSLIKQFTTSDYIGSSDYENDNDAHSVFVYLDGNESTLEFIDQADGQIIPQILTNILLYFTEAKAIAEEYQCKYTETSVTLNHQVDELLVGILHQIRLKRNPENMEENITYSPLKQKNKKKLSLSSPKSFFNKLFGKGENRSKCCDNLYVT</sequence>
<evidence type="ECO:0000256" key="2">
    <source>
        <dbReference type="ARBA" id="ARBA00022553"/>
    </source>
</evidence>
<organism evidence="4 5">
    <name type="scientific">Tegillarca granosa</name>
    <name type="common">Malaysian cockle</name>
    <name type="synonym">Anadara granosa</name>
    <dbReference type="NCBI Taxonomy" id="220873"/>
    <lineage>
        <taxon>Eukaryota</taxon>
        <taxon>Metazoa</taxon>
        <taxon>Spiralia</taxon>
        <taxon>Lophotrochozoa</taxon>
        <taxon>Mollusca</taxon>
        <taxon>Bivalvia</taxon>
        <taxon>Autobranchia</taxon>
        <taxon>Pteriomorphia</taxon>
        <taxon>Arcoida</taxon>
        <taxon>Arcoidea</taxon>
        <taxon>Arcidae</taxon>
        <taxon>Tegillarca</taxon>
    </lineage>
</organism>
<accession>A0ABQ9EHG0</accession>
<dbReference type="Gene3D" id="3.40.50.300">
    <property type="entry name" value="P-loop containing nucleotide triphosphate hydrolases"/>
    <property type="match status" value="2"/>
</dbReference>
<reference evidence="4 5" key="1">
    <citation type="submission" date="2022-12" db="EMBL/GenBank/DDBJ databases">
        <title>Chromosome-level genome of Tegillarca granosa.</title>
        <authorList>
            <person name="Kim J."/>
        </authorList>
    </citation>
    <scope>NUCLEOTIDE SEQUENCE [LARGE SCALE GENOMIC DNA]</scope>
    <source>
        <strain evidence="4">Teg-2019</strain>
        <tissue evidence="4">Adductor muscle</tissue>
    </source>
</reference>
<comment type="similarity">
    <text evidence="1">Belongs to the small GTPase superfamily. RGK family.</text>
</comment>
<keyword evidence="2" id="KW-0597">Phosphoprotein</keyword>
<dbReference type="Proteomes" id="UP001217089">
    <property type="component" value="Unassembled WGS sequence"/>
</dbReference>
<proteinExistence type="inferred from homology"/>
<dbReference type="SMART" id="SM00173">
    <property type="entry name" value="RAS"/>
    <property type="match status" value="1"/>
</dbReference>
<evidence type="ECO:0000256" key="3">
    <source>
        <dbReference type="SAM" id="MobiDB-lite"/>
    </source>
</evidence>
<dbReference type="PANTHER" id="PTHR45775:SF6">
    <property type="entry name" value="RAD, GEM_KIR FAMILY MEMBER 2, ISOFORM C"/>
    <property type="match status" value="1"/>
</dbReference>
<dbReference type="EMBL" id="JARBDR010000917">
    <property type="protein sequence ID" value="KAJ8302698.1"/>
    <property type="molecule type" value="Genomic_DNA"/>
</dbReference>
<comment type="caution">
    <text evidence="4">The sequence shown here is derived from an EMBL/GenBank/DDBJ whole genome shotgun (WGS) entry which is preliminary data.</text>
</comment>
<dbReference type="Pfam" id="PF00071">
    <property type="entry name" value="Ras"/>
    <property type="match status" value="1"/>
</dbReference>
<dbReference type="InterPro" id="IPR001806">
    <property type="entry name" value="Small_GTPase"/>
</dbReference>
<protein>
    <submittedName>
        <fullName evidence="4">Uncharacterized protein</fullName>
    </submittedName>
</protein>
<dbReference type="SUPFAM" id="SSF52540">
    <property type="entry name" value="P-loop containing nucleoside triphosphate hydrolases"/>
    <property type="match status" value="1"/>
</dbReference>